<evidence type="ECO:0000256" key="12">
    <source>
        <dbReference type="PIRNR" id="PIRNR005727"/>
    </source>
</evidence>
<keyword evidence="10 12" id="KW-0968">Cytoplasmic vesicle</keyword>
<dbReference type="GO" id="GO:0030126">
    <property type="term" value="C:COPI vesicle coat"/>
    <property type="evidence" value="ECO:0007669"/>
    <property type="project" value="InterPro"/>
</dbReference>
<evidence type="ECO:0000256" key="11">
    <source>
        <dbReference type="ARBA" id="ARBA00025536"/>
    </source>
</evidence>
<evidence type="ECO:0000256" key="1">
    <source>
        <dbReference type="ARBA" id="ARBA00004255"/>
    </source>
</evidence>
<keyword evidence="6 12" id="KW-0931">ER-Golgi transport</keyword>
<evidence type="ECO:0000256" key="7">
    <source>
        <dbReference type="ARBA" id="ARBA00022927"/>
    </source>
</evidence>
<name>A0A833RJC6_9POAL</name>
<dbReference type="Pfam" id="PF14806">
    <property type="entry name" value="Coatomer_b_Cpla"/>
    <property type="match status" value="1"/>
</dbReference>
<evidence type="ECO:0000256" key="10">
    <source>
        <dbReference type="ARBA" id="ARBA00023329"/>
    </source>
</evidence>
<evidence type="ECO:0000256" key="8">
    <source>
        <dbReference type="ARBA" id="ARBA00023034"/>
    </source>
</evidence>
<evidence type="ECO:0000259" key="15">
    <source>
        <dbReference type="Pfam" id="PF14806"/>
    </source>
</evidence>
<dbReference type="Pfam" id="PF01602">
    <property type="entry name" value="Adaptin_N"/>
    <property type="match status" value="1"/>
</dbReference>
<accession>A0A833RJC6</accession>
<sequence>MEKTERSCTFLVHFDKGTPAMANEIKEALEANDIPLKIDALKKAIMLLLNGETLPQLFITIVRYVLSSEDHTIQKLLLLYLEIISKTDAKGRVLPEMILICQNLRNNLQHPNEYIRGATLRFLCRISEQEILEPLMPSVLTCLNHRNPFVRRNALLAISAISRLPHGEQLLPDAADLVEKAVESESDASARRNAFVMLCNCAQDRAEAFLLSRADQVSGWSGLLQMAVLDLIRKVCRSNRAAKGKYINIIISLLSSPNSEVVYECASTLVSLSSAPTAVRAAANTYCQLLASQSDNNVRLIVLDRLDELRVTHRAVLVEVVMDVVRVLSSPNLDIRRKVISIVLELLTPRNVEEVVLFLKKEILKTQTPAAVGGVDLDKSSEYRLVLVQAIHTCTMKFPEVASSVAYALMDFLGDSDVKSGANVINFVREIIETNPKLRASIIQRLTDTFYQIHNPIISTRALWLLGEYSLSLSEVQSALEAIKQSLGDLPLLTIADEGETANVQKQHEAAAKSSVTASSTKPVILADGTYATQTAATEMILSKPMVLPGSLSTTLHLRSLILSGDFFVAAVVVNTLTKLVLRLEEVEPSKTEVNKATTGVLLIMVSLLQLGSSSALPKQMDGSSFDKIMLCVKILCNTGGDEVRKVLLKSCHESFALYLSEKQMRETEEIKAKSQDSHAQPDDLIDFYHLKSRKGMSQLEIEDEVQDDLKRATGDFTNRDDANKLNRILQLTGFSDPVYAEAYVTVHHYDIVLDVTIINRTKDTLQNLCLELATMGDLKLVDRPQNYTLAPESSKQIKANIKVSSTETGIIFGNIVYETSNVLDRMVVVLNDIHIDIMDYLSPASCPDFAFRNMWAEFEWENKVAVNTTITDEKKYLEHIANSTNMKCLTTPSQLEGDCGYLAANLYAKSIFGEDALVNLSIEKQADGKLSGYVRIRSKTQGIALSLGDKITIKQKGSG</sequence>
<dbReference type="InterPro" id="IPR016460">
    <property type="entry name" value="COPB1"/>
</dbReference>
<dbReference type="FunFam" id="1.25.10.10:FF:000166">
    <property type="entry name" value="Coatomer subunit beta"/>
    <property type="match status" value="1"/>
</dbReference>
<dbReference type="GO" id="GO:0006886">
    <property type="term" value="P:intracellular protein transport"/>
    <property type="evidence" value="ECO:0007669"/>
    <property type="project" value="InterPro"/>
</dbReference>
<comment type="subcellular location">
    <subcellularLocation>
        <location evidence="12">Cytoplasm</location>
    </subcellularLocation>
    <subcellularLocation>
        <location evidence="1 12">Golgi apparatus membrane</location>
        <topology evidence="1 12">Peripheral membrane protein</topology>
        <orientation evidence="1 12">Cytoplasmic side</orientation>
    </subcellularLocation>
    <subcellularLocation>
        <location evidence="12">Cytoplasmic vesicle</location>
        <location evidence="12">COPI-coated vesicle membrane</location>
        <topology evidence="12">Peripheral membrane protein</topology>
        <orientation evidence="12">Cytoplasmic side</orientation>
    </subcellularLocation>
</comment>
<keyword evidence="3 12" id="KW-0813">Transport</keyword>
<evidence type="ECO:0000256" key="5">
    <source>
        <dbReference type="ARBA" id="ARBA00022737"/>
    </source>
</evidence>
<dbReference type="InterPro" id="IPR016024">
    <property type="entry name" value="ARM-type_fold"/>
</dbReference>
<dbReference type="SUPFAM" id="SSF48371">
    <property type="entry name" value="ARM repeat"/>
    <property type="match status" value="1"/>
</dbReference>
<evidence type="ECO:0000256" key="4">
    <source>
        <dbReference type="ARBA" id="ARBA00022490"/>
    </source>
</evidence>
<dbReference type="EMBL" id="SWLB01000003">
    <property type="protein sequence ID" value="KAF3340216.1"/>
    <property type="molecule type" value="Genomic_DNA"/>
</dbReference>
<organism evidence="16 17">
    <name type="scientific">Carex littledalei</name>
    <dbReference type="NCBI Taxonomy" id="544730"/>
    <lineage>
        <taxon>Eukaryota</taxon>
        <taxon>Viridiplantae</taxon>
        <taxon>Streptophyta</taxon>
        <taxon>Embryophyta</taxon>
        <taxon>Tracheophyta</taxon>
        <taxon>Spermatophyta</taxon>
        <taxon>Magnoliopsida</taxon>
        <taxon>Liliopsida</taxon>
        <taxon>Poales</taxon>
        <taxon>Cyperaceae</taxon>
        <taxon>Cyperoideae</taxon>
        <taxon>Cariceae</taxon>
        <taxon>Carex</taxon>
        <taxon>Carex subgen. Euthyceras</taxon>
    </lineage>
</organism>
<dbReference type="InterPro" id="IPR011989">
    <property type="entry name" value="ARM-like"/>
</dbReference>
<evidence type="ECO:0000256" key="6">
    <source>
        <dbReference type="ARBA" id="ARBA00022892"/>
    </source>
</evidence>
<evidence type="ECO:0000259" key="14">
    <source>
        <dbReference type="Pfam" id="PF07718"/>
    </source>
</evidence>
<dbReference type="Gene3D" id="1.25.10.10">
    <property type="entry name" value="Leucine-rich Repeat Variant"/>
    <property type="match status" value="1"/>
</dbReference>
<dbReference type="InterPro" id="IPR002553">
    <property type="entry name" value="Clathrin/coatomer_adapt-like_N"/>
</dbReference>
<reference evidence="16" key="1">
    <citation type="submission" date="2020-01" db="EMBL/GenBank/DDBJ databases">
        <title>Genome sequence of Kobresia littledalei, the first chromosome-level genome in the family Cyperaceae.</title>
        <authorList>
            <person name="Qu G."/>
        </authorList>
    </citation>
    <scope>NUCLEOTIDE SEQUENCE</scope>
    <source>
        <strain evidence="16">C.B.Clarke</strain>
        <tissue evidence="16">Leaf</tissue>
    </source>
</reference>
<proteinExistence type="predicted"/>
<dbReference type="PIRSF" id="PIRSF005727">
    <property type="entry name" value="Coatomer_beta_subunit"/>
    <property type="match status" value="1"/>
</dbReference>
<keyword evidence="5" id="KW-0677">Repeat</keyword>
<keyword evidence="7 12" id="KW-0653">Protein transport</keyword>
<comment type="function">
    <text evidence="11 12">The coatomer is a cytosolic protein complex that binds to dilysine motifs and reversibly associates with Golgi non-clathrin-coated vesicles, which further mediate biosynthetic protein transport from the ER, via the Golgi up to the trans Golgi network. Coatomer complex is required for budding from Golgi membranes, and is essential for the retrograde Golgi-to-ER transport of dilysine-tagged proteins.</text>
</comment>
<dbReference type="GO" id="GO:0006888">
    <property type="term" value="P:endoplasmic reticulum to Golgi vesicle-mediated transport"/>
    <property type="evidence" value="ECO:0007669"/>
    <property type="project" value="TreeGrafter"/>
</dbReference>
<dbReference type="GO" id="GO:0005198">
    <property type="term" value="F:structural molecule activity"/>
    <property type="evidence" value="ECO:0007669"/>
    <property type="project" value="InterPro"/>
</dbReference>
<dbReference type="GO" id="GO:0006891">
    <property type="term" value="P:intra-Golgi vesicle-mediated transport"/>
    <property type="evidence" value="ECO:0007669"/>
    <property type="project" value="TreeGrafter"/>
</dbReference>
<keyword evidence="17" id="KW-1185">Reference proteome</keyword>
<dbReference type="PANTHER" id="PTHR10635:SF0">
    <property type="entry name" value="COATOMER SUBUNIT BETA"/>
    <property type="match status" value="1"/>
</dbReference>
<dbReference type="InterPro" id="IPR011710">
    <property type="entry name" value="Coatomer_bsu_C"/>
</dbReference>
<dbReference type="OrthoDB" id="10261439at2759"/>
<evidence type="ECO:0000256" key="3">
    <source>
        <dbReference type="ARBA" id="ARBA00022448"/>
    </source>
</evidence>
<protein>
    <recommendedName>
        <fullName evidence="12">Coatomer subunit beta</fullName>
    </recommendedName>
    <alternativeName>
        <fullName evidence="12">Beta-coat protein</fullName>
    </alternativeName>
</protein>
<dbReference type="PANTHER" id="PTHR10635">
    <property type="entry name" value="COATOMER SUBUNIT BETA"/>
    <property type="match status" value="1"/>
</dbReference>
<evidence type="ECO:0000313" key="16">
    <source>
        <dbReference type="EMBL" id="KAF3340216.1"/>
    </source>
</evidence>
<dbReference type="InterPro" id="IPR029446">
    <property type="entry name" value="COPB1_appendage_platform_dom"/>
</dbReference>
<dbReference type="GO" id="GO:0000139">
    <property type="term" value="C:Golgi membrane"/>
    <property type="evidence" value="ECO:0007669"/>
    <property type="project" value="UniProtKB-SubCell"/>
</dbReference>
<dbReference type="Proteomes" id="UP000623129">
    <property type="component" value="Unassembled WGS sequence"/>
</dbReference>
<feature type="domain" description="Coatomer beta subunit C-terminal" evidence="14">
    <location>
        <begin position="682"/>
        <end position="819"/>
    </location>
</feature>
<keyword evidence="4 12" id="KW-0963">Cytoplasm</keyword>
<gene>
    <name evidence="16" type="ORF">FCM35_KLT15987</name>
</gene>
<evidence type="ECO:0000259" key="13">
    <source>
        <dbReference type="Pfam" id="PF01602"/>
    </source>
</evidence>
<comment type="caution">
    <text evidence="16">The sequence shown here is derived from an EMBL/GenBank/DDBJ whole genome shotgun (WGS) entry which is preliminary data.</text>
</comment>
<comment type="subunit">
    <text evidence="2 12">Oligomeric complex that consists of at least the alpha, beta, beta', gamma, delta, epsilon and zeta subunits.</text>
</comment>
<evidence type="ECO:0000256" key="2">
    <source>
        <dbReference type="ARBA" id="ARBA00011775"/>
    </source>
</evidence>
<feature type="domain" description="Coatomer beta subunit appendage platform" evidence="15">
    <location>
        <begin position="825"/>
        <end position="952"/>
    </location>
</feature>
<evidence type="ECO:0000313" key="17">
    <source>
        <dbReference type="Proteomes" id="UP000623129"/>
    </source>
</evidence>
<dbReference type="AlphaFoldDB" id="A0A833RJC6"/>
<keyword evidence="8 12" id="KW-0333">Golgi apparatus</keyword>
<evidence type="ECO:0000256" key="9">
    <source>
        <dbReference type="ARBA" id="ARBA00023136"/>
    </source>
</evidence>
<keyword evidence="9 12" id="KW-0472">Membrane</keyword>
<feature type="domain" description="Clathrin/coatomer adaptor adaptin-like N-terminal" evidence="13">
    <location>
        <begin position="23"/>
        <end position="487"/>
    </location>
</feature>
<dbReference type="Pfam" id="PF07718">
    <property type="entry name" value="Coatamer_beta_C"/>
    <property type="match status" value="1"/>
</dbReference>